<evidence type="ECO:0000256" key="2">
    <source>
        <dbReference type="SAM" id="Phobius"/>
    </source>
</evidence>
<feature type="transmembrane region" description="Helical" evidence="2">
    <location>
        <begin position="7"/>
        <end position="27"/>
    </location>
</feature>
<keyword evidence="4" id="KW-1185">Reference proteome</keyword>
<accession>A0A3D8ISE3</accession>
<sequence>MKTQNKILQRLVFGVVAVIVVSAVFVLSQPKTQESSTTSTPTEEAVSESMQESSDSELQSHEALEIKEESSVDSNPHSHSLPQAQTSDVATTSPSIESSGTPKTLVVCENDVAVYDREGRSVIGSAFVGLVGEEVGYIDDKVVLHITSYHNGTQMLYADSKFDTPMLKVYGLDSTMSLEVAIAKKDLRQYNDTPCGETENTQDSHDAPTHTQGNGIQNHGNI</sequence>
<dbReference type="OrthoDB" id="196859at2"/>
<dbReference type="RefSeq" id="WP_115570682.1">
    <property type="nucleotide sequence ID" value="NZ_NXLT01000002.1"/>
</dbReference>
<reference evidence="3 4" key="1">
    <citation type="submission" date="2018-04" db="EMBL/GenBank/DDBJ databases">
        <title>Novel Campyloabacter and Helicobacter Species and Strains.</title>
        <authorList>
            <person name="Mannion A.J."/>
            <person name="Shen Z."/>
            <person name="Fox J.G."/>
        </authorList>
    </citation>
    <scope>NUCLEOTIDE SEQUENCE [LARGE SCALE GENOMIC DNA]</scope>
    <source>
        <strain evidence="3 4">MIT 12-6600</strain>
    </source>
</reference>
<feature type="compositionally biased region" description="Polar residues" evidence="1">
    <location>
        <begin position="209"/>
        <end position="222"/>
    </location>
</feature>
<keyword evidence="2" id="KW-1133">Transmembrane helix</keyword>
<dbReference type="Proteomes" id="UP000256514">
    <property type="component" value="Unassembled WGS sequence"/>
</dbReference>
<proteinExistence type="predicted"/>
<gene>
    <name evidence="3" type="ORF">CQA54_02775</name>
</gene>
<evidence type="ECO:0000256" key="1">
    <source>
        <dbReference type="SAM" id="MobiDB-lite"/>
    </source>
</evidence>
<feature type="compositionally biased region" description="Polar residues" evidence="1">
    <location>
        <begin position="72"/>
        <end position="102"/>
    </location>
</feature>
<dbReference type="EMBL" id="NXLT01000002">
    <property type="protein sequence ID" value="RDU67866.1"/>
    <property type="molecule type" value="Genomic_DNA"/>
</dbReference>
<organism evidence="3 4">
    <name type="scientific">Helicobacter equorum</name>
    <dbReference type="NCBI Taxonomy" id="361872"/>
    <lineage>
        <taxon>Bacteria</taxon>
        <taxon>Pseudomonadati</taxon>
        <taxon>Campylobacterota</taxon>
        <taxon>Epsilonproteobacteria</taxon>
        <taxon>Campylobacterales</taxon>
        <taxon>Helicobacteraceae</taxon>
        <taxon>Helicobacter</taxon>
    </lineage>
</organism>
<feature type="region of interest" description="Disordered" evidence="1">
    <location>
        <begin position="30"/>
        <end position="102"/>
    </location>
</feature>
<name>A0A3D8ISE3_9HELI</name>
<keyword evidence="2" id="KW-0812">Transmembrane</keyword>
<protein>
    <submittedName>
        <fullName evidence="3">Uncharacterized protein</fullName>
    </submittedName>
</protein>
<keyword evidence="2" id="KW-0472">Membrane</keyword>
<dbReference type="AlphaFoldDB" id="A0A3D8ISE3"/>
<evidence type="ECO:0000313" key="3">
    <source>
        <dbReference type="EMBL" id="RDU67866.1"/>
    </source>
</evidence>
<feature type="compositionally biased region" description="Basic and acidic residues" evidence="1">
    <location>
        <begin position="58"/>
        <end position="70"/>
    </location>
</feature>
<feature type="compositionally biased region" description="Low complexity" evidence="1">
    <location>
        <begin position="30"/>
        <end position="49"/>
    </location>
</feature>
<evidence type="ECO:0000313" key="4">
    <source>
        <dbReference type="Proteomes" id="UP000256514"/>
    </source>
</evidence>
<comment type="caution">
    <text evidence="3">The sequence shown here is derived from an EMBL/GenBank/DDBJ whole genome shotgun (WGS) entry which is preliminary data.</text>
</comment>
<feature type="region of interest" description="Disordered" evidence="1">
    <location>
        <begin position="193"/>
        <end position="222"/>
    </location>
</feature>